<dbReference type="VEuPathDB" id="PiroplasmaDB:BBOV_III005680"/>
<feature type="compositionally biased region" description="Basic and acidic residues" evidence="1">
    <location>
        <begin position="788"/>
        <end position="803"/>
    </location>
</feature>
<dbReference type="InterPro" id="IPR045145">
    <property type="entry name" value="PTHR15271"/>
</dbReference>
<organism evidence="2 3">
    <name type="scientific">Babesia bovis</name>
    <dbReference type="NCBI Taxonomy" id="5865"/>
    <lineage>
        <taxon>Eukaryota</taxon>
        <taxon>Sar</taxon>
        <taxon>Alveolata</taxon>
        <taxon>Apicomplexa</taxon>
        <taxon>Aconoidasida</taxon>
        <taxon>Piroplasmida</taxon>
        <taxon>Babesiidae</taxon>
        <taxon>Babesia</taxon>
    </lineage>
</organism>
<protein>
    <recommendedName>
        <fullName evidence="4">Protein HIRA</fullName>
    </recommendedName>
</protein>
<feature type="compositionally biased region" description="Polar residues" evidence="1">
    <location>
        <begin position="119"/>
        <end position="130"/>
    </location>
</feature>
<feature type="region of interest" description="Disordered" evidence="1">
    <location>
        <begin position="781"/>
        <end position="845"/>
    </location>
</feature>
<gene>
    <name evidence="2" type="ORF">BBOV_III005680</name>
</gene>
<feature type="region of interest" description="Disordered" evidence="1">
    <location>
        <begin position="1177"/>
        <end position="1200"/>
    </location>
</feature>
<dbReference type="GO" id="GO:0006335">
    <property type="term" value="P:DNA replication-dependent chromatin assembly"/>
    <property type="evidence" value="ECO:0007669"/>
    <property type="project" value="InterPro"/>
</dbReference>
<dbReference type="GO" id="GO:0005634">
    <property type="term" value="C:nucleus"/>
    <property type="evidence" value="ECO:0007669"/>
    <property type="project" value="TreeGrafter"/>
</dbReference>
<reference evidence="2 3" key="1">
    <citation type="journal article" date="2007" name="PLoS Pathog.">
        <title>Genome sequence of Babesia bovis and comparative analysis of apicomplexan hemoprotozoa.</title>
        <authorList>
            <person name="Brayton K.A."/>
            <person name="Lau A.O.T."/>
            <person name="Herndon D.R."/>
            <person name="Hannick L."/>
            <person name="Kappmeyer L.S."/>
            <person name="Berens S.J."/>
            <person name="Bidwell S.L."/>
            <person name="Brown W.C."/>
            <person name="Crabtree J."/>
            <person name="Fadrosh D."/>
            <person name="Feldblum T."/>
            <person name="Forberger H.A."/>
            <person name="Haas B.J."/>
            <person name="Howell J.M."/>
            <person name="Khouri H."/>
            <person name="Koo H."/>
            <person name="Mann D.J."/>
            <person name="Norimine J."/>
            <person name="Paulsen I.T."/>
            <person name="Radune D."/>
            <person name="Ren Q."/>
            <person name="Smith R.K. Jr."/>
            <person name="Suarez C.E."/>
            <person name="White O."/>
            <person name="Wortman J.R."/>
            <person name="Knowles D.P. Jr."/>
            <person name="McElwain T.F."/>
            <person name="Nene V.M."/>
        </authorList>
    </citation>
    <scope>NUCLEOTIDE SEQUENCE [LARGE SCALE GENOMIC DNA]</scope>
    <source>
        <strain evidence="2">T2Bo</strain>
    </source>
</reference>
<dbReference type="STRING" id="5865.A7ANJ7"/>
<dbReference type="InterPro" id="IPR015943">
    <property type="entry name" value="WD40/YVTN_repeat-like_dom_sf"/>
</dbReference>
<dbReference type="InterPro" id="IPR001680">
    <property type="entry name" value="WD40_rpt"/>
</dbReference>
<proteinExistence type="predicted"/>
<feature type="compositionally biased region" description="Polar residues" evidence="1">
    <location>
        <begin position="535"/>
        <end position="560"/>
    </location>
</feature>
<comment type="caution">
    <text evidence="2">The sequence shown here is derived from an EMBL/GenBank/DDBJ whole genome shotgun (WGS) entry which is preliminary data.</text>
</comment>
<dbReference type="Proteomes" id="UP000002173">
    <property type="component" value="Chromosome 3"/>
</dbReference>
<dbReference type="eggNOG" id="KOG1009">
    <property type="taxonomic scope" value="Eukaryota"/>
</dbReference>
<dbReference type="InterPro" id="IPR036322">
    <property type="entry name" value="WD40_repeat_dom_sf"/>
</dbReference>
<dbReference type="PANTHER" id="PTHR15271">
    <property type="entry name" value="CHROMATIN ASSEMBLY FACTOR 1 SUBUNIT B"/>
    <property type="match status" value="1"/>
</dbReference>
<feature type="compositionally biased region" description="Basic and acidic residues" evidence="1">
    <location>
        <begin position="824"/>
        <end position="845"/>
    </location>
</feature>
<dbReference type="Gene3D" id="2.130.10.10">
    <property type="entry name" value="YVTN repeat-like/Quinoprotein amine dehydrogenase"/>
    <property type="match status" value="2"/>
</dbReference>
<dbReference type="GO" id="GO:0006334">
    <property type="term" value="P:nucleosome assembly"/>
    <property type="evidence" value="ECO:0007669"/>
    <property type="project" value="TreeGrafter"/>
</dbReference>
<dbReference type="OMA" id="RISWAPN"/>
<dbReference type="GO" id="GO:0033186">
    <property type="term" value="C:CAF-1 complex"/>
    <property type="evidence" value="ECO:0007669"/>
    <property type="project" value="TreeGrafter"/>
</dbReference>
<keyword evidence="3" id="KW-1185">Reference proteome</keyword>
<accession>A7ANJ7</accession>
<dbReference type="PANTHER" id="PTHR15271:SF4">
    <property type="entry name" value="CHROMATIN ASSEMBLY FACTOR 1 SUBUNIT B"/>
    <property type="match status" value="1"/>
</dbReference>
<dbReference type="InParanoid" id="A7ANJ7"/>
<sequence length="1639" mass="181856">MRISRVSECCGLRGSLTSVDFQPHARPRKVHRLATAASTDVQIWALWYEESAKGPPAIRCLCLHTFRGHSPYEVAIARWSPNGKYLASTDSGGVTHILERNDDKTRELEESLDAYRANGDTTNASQQTPSETKETRKYTFKYDGTSSKRHHPNGGTPNMRISFDSQTINREVVKPVTVDKSGGNFEIWKSVQSFRCPQNMGQLFDLSWAPDNCSIVGGGLNGQVAVFDIVSKQVVAKFNVYDECVPNAVPNGRGYIKSVAWDPMTLYIAVQTSGRDVSIWRRSPPHPKGSADKWTFKCVFTNNDLFKKSQSDLLGGSRISWAPNGQLVAFPSAGGSNLNFTACFEVVHDALADEKKQFRKGQIGADELQFAYDTGKHSIRHDAMLLHGHHSRIRNVRFCQDLMLSTKRKVPKATSEPYRYALYAQSSDDGVISIWRFRHYSNWHTDYNNEALCLCVIKNASDEQSSLEDIAWGNNGKWLAAASSQGGLILIELNEDESQTRYYRNCIDGLQIGDSPEIAMEFLSKVDSYIAAKNPHNTNELAPSTQNGPQHNGSPSQQDSIAYPSRCITESNSEHNRALVITEYLGENTKGLGNIPRKLNQKLPSAFHFGGYKSILHIGTWIIRASAITLNAIWVAYNLSLLSAYAILVSYLRACHVECGEDLYPTGSSYNTENEQGNTLGTMGGKSQLINCVPVEAVSMHDGFMESCHGAAKLVPSDVRDFVYEANSGMIALCPFKIAKYSKRYVEVPFRYRFIVRAHKRKKVGPYWPVIVPPSCGISSCNSGEPSPDSHKEVQSTDNHKTVPETVVESDSTVVESGDTSGRTAREPPSRESKPAAKSCRDKTNARGEDNMDIWLRMDYTNCTDKIADFWKSQKDNWGNFLSTQEQNKEGNINYRPGDVPSKDRSGYTMHQSVQEPQVAVNTLFRDTIANSNARGVSGNQRGDVALSKRPTVTSPDDNTDEVRPCVNTPVNNMGNISNMGGAPHRRKRNGDYVWEDVSSSVASTPSNVVTVNTPPSVVDPATSQVKNMLKNAAVYTDSDASDLLSPQGKRKTNASLAADLMNNSLSTQHSGDTQLSAPKLDVDDVICVPTFFSLPKVRPILSETVKLSGEMYQLCAINDLKGMPSAVISCVIPQEDGLTSVVWMKNINIGHVTHMHTFENLGVVLIVSQVGDASNTSTNKDNLPGLTAGTQPRKSPKNAFNDKSTAFVTVMEIKTGRSRVNEKPLPDLDLATVNYFVSGHYVYILFTGTPDIIALYSVGPTTRSNRWDMQEIFTVSANIFMFEPLTDIWQMQLLNVSHNASFCGAEDEGSTYLPGVFKKGSNDTDCPITNLGQCDGIIGDDNFIALLLYMQEPKVYVLTQQFEPHTIDVRNIPQTLTQDVSNRAITLQTMKNAYSDLLEPVRQRVMGNHGLYRHVTNRLVHLFHINSQDKSQVVVPSNMNVGFDFKTKEQLMASALILGSKNEYVLLFYEYITSLFSKLQASRICCVISIIYKSAVEWNIKGWGEDTTELSAFDARMLHNIGIDILAIIKGFLMPLMTSLFWLVEDECVSRNLGSTNGPPTKREPVPDSGCHQYCTAGAVPCPIERAKHRIKDASIVDNNELSRIRTVSGVIQFKHFLQLFVTLLRNVNVWERVLGNN</sequence>
<dbReference type="SMART" id="SM00320">
    <property type="entry name" value="WD40"/>
    <property type="match status" value="5"/>
</dbReference>
<evidence type="ECO:0000313" key="2">
    <source>
        <dbReference type="EMBL" id="EDO08131.1"/>
    </source>
</evidence>
<dbReference type="Pfam" id="PF00400">
    <property type="entry name" value="WD40"/>
    <property type="match status" value="1"/>
</dbReference>
<dbReference type="SUPFAM" id="SSF50978">
    <property type="entry name" value="WD40 repeat-like"/>
    <property type="match status" value="1"/>
</dbReference>
<feature type="region of interest" description="Disordered" evidence="1">
    <location>
        <begin position="933"/>
        <end position="988"/>
    </location>
</feature>
<evidence type="ECO:0000313" key="3">
    <source>
        <dbReference type="Proteomes" id="UP000002173"/>
    </source>
</evidence>
<feature type="compositionally biased region" description="Polar residues" evidence="1">
    <location>
        <begin position="969"/>
        <end position="979"/>
    </location>
</feature>
<feature type="region of interest" description="Disordered" evidence="1">
    <location>
        <begin position="535"/>
        <end position="561"/>
    </location>
</feature>
<feature type="compositionally biased region" description="Low complexity" evidence="1">
    <location>
        <begin position="804"/>
        <end position="817"/>
    </location>
</feature>
<feature type="region of interest" description="Disordered" evidence="1">
    <location>
        <begin position="114"/>
        <end position="158"/>
    </location>
</feature>
<name>A7ANJ7_BABBO</name>
<evidence type="ECO:0000256" key="1">
    <source>
        <dbReference type="SAM" id="MobiDB-lite"/>
    </source>
</evidence>
<evidence type="ECO:0008006" key="4">
    <source>
        <dbReference type="Google" id="ProtNLM"/>
    </source>
</evidence>
<dbReference type="EMBL" id="AAXT01000001">
    <property type="protein sequence ID" value="EDO08131.1"/>
    <property type="molecule type" value="Genomic_DNA"/>
</dbReference>